<dbReference type="PANTHER" id="PTHR46626">
    <property type="entry name" value="RETICULON-LIKE PROTEIN B17"/>
    <property type="match status" value="1"/>
</dbReference>
<dbReference type="PANTHER" id="PTHR46626:SF1">
    <property type="entry name" value="RETICULON-LIKE PROTEIN B21"/>
    <property type="match status" value="1"/>
</dbReference>
<feature type="compositionally biased region" description="Acidic residues" evidence="7">
    <location>
        <begin position="230"/>
        <end position="241"/>
    </location>
</feature>
<accession>A0ABM0XB70</accession>
<keyword evidence="3 6" id="KW-0256">Endoplasmic reticulum</keyword>
<evidence type="ECO:0000256" key="6">
    <source>
        <dbReference type="RuleBase" id="RU363132"/>
    </source>
</evidence>
<feature type="region of interest" description="Disordered" evidence="7">
    <location>
        <begin position="45"/>
        <end position="134"/>
    </location>
</feature>
<dbReference type="Pfam" id="PF02453">
    <property type="entry name" value="Reticulon"/>
    <property type="match status" value="1"/>
</dbReference>
<organism evidence="9 10">
    <name type="scientific">Camelina sativa</name>
    <name type="common">False flax</name>
    <name type="synonym">Myagrum sativum</name>
    <dbReference type="NCBI Taxonomy" id="90675"/>
    <lineage>
        <taxon>Eukaryota</taxon>
        <taxon>Viridiplantae</taxon>
        <taxon>Streptophyta</taxon>
        <taxon>Embryophyta</taxon>
        <taxon>Tracheophyta</taxon>
        <taxon>Spermatophyta</taxon>
        <taxon>Magnoliopsida</taxon>
        <taxon>eudicotyledons</taxon>
        <taxon>Gunneridae</taxon>
        <taxon>Pentapetalae</taxon>
        <taxon>rosids</taxon>
        <taxon>malvids</taxon>
        <taxon>Brassicales</taxon>
        <taxon>Brassicaceae</taxon>
        <taxon>Camelineae</taxon>
        <taxon>Camelina</taxon>
    </lineage>
</organism>
<evidence type="ECO:0000256" key="7">
    <source>
        <dbReference type="SAM" id="MobiDB-lite"/>
    </source>
</evidence>
<evidence type="ECO:0000256" key="5">
    <source>
        <dbReference type="ARBA" id="ARBA00023136"/>
    </source>
</evidence>
<feature type="transmembrane region" description="Helical" evidence="6">
    <location>
        <begin position="471"/>
        <end position="488"/>
    </location>
</feature>
<protein>
    <recommendedName>
        <fullName evidence="6">Reticulon-like protein</fullName>
    </recommendedName>
</protein>
<evidence type="ECO:0000256" key="4">
    <source>
        <dbReference type="ARBA" id="ARBA00022989"/>
    </source>
</evidence>
<evidence type="ECO:0000313" key="9">
    <source>
        <dbReference type="Proteomes" id="UP000694864"/>
    </source>
</evidence>
<dbReference type="Proteomes" id="UP000694864">
    <property type="component" value="Chromosome 18"/>
</dbReference>
<keyword evidence="5 6" id="KW-0472">Membrane</keyword>
<dbReference type="GeneID" id="104761890"/>
<feature type="transmembrane region" description="Helical" evidence="6">
    <location>
        <begin position="366"/>
        <end position="389"/>
    </location>
</feature>
<dbReference type="InterPro" id="IPR003388">
    <property type="entry name" value="Reticulon"/>
</dbReference>
<reference evidence="9" key="1">
    <citation type="journal article" date="2014" name="Nat. Commun.">
        <title>The emerging biofuel crop Camelina sativa retains a highly undifferentiated hexaploid genome structure.</title>
        <authorList>
            <person name="Kagale S."/>
            <person name="Koh C."/>
            <person name="Nixon J."/>
            <person name="Bollina V."/>
            <person name="Clarke W.E."/>
            <person name="Tuteja R."/>
            <person name="Spillane C."/>
            <person name="Robinson S.J."/>
            <person name="Links M.G."/>
            <person name="Clarke C."/>
            <person name="Higgins E.E."/>
            <person name="Huebert T."/>
            <person name="Sharpe A.G."/>
            <person name="Parkin I.A."/>
        </authorList>
    </citation>
    <scope>NUCLEOTIDE SEQUENCE [LARGE SCALE GENOMIC DNA]</scope>
    <source>
        <strain evidence="9">cv. DH55</strain>
    </source>
</reference>
<keyword evidence="4 6" id="KW-1133">Transmembrane helix</keyword>
<feature type="region of interest" description="Disordered" evidence="7">
    <location>
        <begin position="220"/>
        <end position="246"/>
    </location>
</feature>
<evidence type="ECO:0000259" key="8">
    <source>
        <dbReference type="PROSITE" id="PS50845"/>
    </source>
</evidence>
<sequence>MDPSFSSSRRRRIGGTVVAAGSVWETRMQSDDEVSNTNTAIVLHQASSEDKKMSLKEEALGVNNGKRRPWKSRASDAKNPSSVEIVRANSMKLTRPRSIGTPPMTPRRSVSSDDKSPTMSVVKKARSESVEGVEKTTPGRVKKIRSELCTAIVKAGEFDSVALRKVNSLPSPNSEKPDKKTEHVLDLPKEETVVSDNSKIPDEVKEFGVCQEIIVSAKSNVNEQINNGDHEEDDEEEEEEREVEKKSVDFKEMNVAKENRVGGGVEINKFSQFHNRATPSPSSVRKISPPVIKKATSVYSVPLNSTPSTDRYAEGEEEHFTQSQSKLQSLVDLVMWRDASRSTLVFGFGTFLIISSSYANDLNFSFISVVAYMGLIYLGVMFVLKSLIYRGVVEERQKIVGVREEDVKRMLRLIMPYLNESVFQLRALFSGDPSTTLKMGVVLFVLARCGSSITLWNLAKFGFLGAFTMPKIFISYSTHFSAYGNFWIRRFRDAWESCNHKKAVALALFTLVWNLSSVTARVWAAFMLFVALRYYQQNMVWSTNQNDDDDDENIADEEDEEEEELEEVQVPKFKKAPPHMMMPNKLKKIS</sequence>
<evidence type="ECO:0000313" key="10">
    <source>
        <dbReference type="RefSeq" id="XP_010483359.1"/>
    </source>
</evidence>
<keyword evidence="9" id="KW-1185">Reference proteome</keyword>
<feature type="region of interest" description="Disordered" evidence="7">
    <location>
        <begin position="543"/>
        <end position="590"/>
    </location>
</feature>
<evidence type="ECO:0000256" key="1">
    <source>
        <dbReference type="ARBA" id="ARBA00004477"/>
    </source>
</evidence>
<reference evidence="10" key="2">
    <citation type="submission" date="2025-08" db="UniProtKB">
        <authorList>
            <consortium name="RefSeq"/>
        </authorList>
    </citation>
    <scope>IDENTIFICATION</scope>
    <source>
        <tissue evidence="10">Leaf</tissue>
    </source>
</reference>
<feature type="domain" description="Reticulon" evidence="8">
    <location>
        <begin position="330"/>
        <end position="483"/>
    </location>
</feature>
<feature type="transmembrane region" description="Helical" evidence="6">
    <location>
        <begin position="508"/>
        <end position="532"/>
    </location>
</feature>
<dbReference type="InterPro" id="IPR044647">
    <property type="entry name" value="RTNLB17/18/21"/>
</dbReference>
<dbReference type="PROSITE" id="PS50845">
    <property type="entry name" value="RETICULON"/>
    <property type="match status" value="1"/>
</dbReference>
<feature type="compositionally biased region" description="Basic and acidic residues" evidence="7">
    <location>
        <begin position="47"/>
        <end position="59"/>
    </location>
</feature>
<name>A0ABM0XB70_CAMSA</name>
<feature type="compositionally biased region" description="Basic and acidic residues" evidence="7">
    <location>
        <begin position="125"/>
        <end position="134"/>
    </location>
</feature>
<gene>
    <name evidence="10" type="primary">LOC104761890</name>
</gene>
<keyword evidence="2 6" id="KW-0812">Transmembrane</keyword>
<comment type="subcellular location">
    <subcellularLocation>
        <location evidence="1 6">Endoplasmic reticulum membrane</location>
        <topology evidence="1 6">Multi-pass membrane protein</topology>
    </subcellularLocation>
</comment>
<evidence type="ECO:0000256" key="3">
    <source>
        <dbReference type="ARBA" id="ARBA00022824"/>
    </source>
</evidence>
<evidence type="ECO:0000256" key="2">
    <source>
        <dbReference type="ARBA" id="ARBA00022692"/>
    </source>
</evidence>
<proteinExistence type="predicted"/>
<dbReference type="RefSeq" id="XP_010483359.1">
    <property type="nucleotide sequence ID" value="XM_010485057.2"/>
</dbReference>
<feature type="compositionally biased region" description="Acidic residues" evidence="7">
    <location>
        <begin position="546"/>
        <end position="567"/>
    </location>
</feature>